<dbReference type="EMBL" id="FXUG01000001">
    <property type="protein sequence ID" value="SMP40936.1"/>
    <property type="molecule type" value="Genomic_DNA"/>
</dbReference>
<comment type="caution">
    <text evidence="1">The sequence shown here is derived from an EMBL/GenBank/DDBJ whole genome shotgun (WGS) entry which is preliminary data.</text>
</comment>
<name>A0ABY1PP91_9BACT</name>
<evidence type="ECO:0000313" key="1">
    <source>
        <dbReference type="EMBL" id="SMP40936.1"/>
    </source>
</evidence>
<protein>
    <submittedName>
        <fullName evidence="1">Uncharacterized protein</fullName>
    </submittedName>
</protein>
<sequence length="102" mass="11322">MAIGPFQNVSTLSIDHLYDLYFAIAESDHAFRIRSLYGETKPPTGHCEFRPLTRESFTQRVLHYDTLEEGAIGASLRQRLARQACAYGVSVSGAQSSSRRAA</sequence>
<gene>
    <name evidence="1" type="ORF">SAMN06265222_101512</name>
</gene>
<evidence type="ECO:0000313" key="2">
    <source>
        <dbReference type="Proteomes" id="UP001158067"/>
    </source>
</evidence>
<reference evidence="1 2" key="1">
    <citation type="submission" date="2017-05" db="EMBL/GenBank/DDBJ databases">
        <authorList>
            <person name="Varghese N."/>
            <person name="Submissions S."/>
        </authorList>
    </citation>
    <scope>NUCLEOTIDE SEQUENCE [LARGE SCALE GENOMIC DNA]</scope>
    <source>
        <strain evidence="1 2">DSM 25457</strain>
    </source>
</reference>
<proteinExistence type="predicted"/>
<organism evidence="1 2">
    <name type="scientific">Neorhodopirellula lusitana</name>
    <dbReference type="NCBI Taxonomy" id="445327"/>
    <lineage>
        <taxon>Bacteria</taxon>
        <taxon>Pseudomonadati</taxon>
        <taxon>Planctomycetota</taxon>
        <taxon>Planctomycetia</taxon>
        <taxon>Pirellulales</taxon>
        <taxon>Pirellulaceae</taxon>
        <taxon>Neorhodopirellula</taxon>
    </lineage>
</organism>
<accession>A0ABY1PP91</accession>
<keyword evidence="2" id="KW-1185">Reference proteome</keyword>
<dbReference type="Proteomes" id="UP001158067">
    <property type="component" value="Unassembled WGS sequence"/>
</dbReference>